<name>A0A290WYD4_9BURK</name>
<reference evidence="1 2" key="1">
    <citation type="submission" date="2017-09" db="EMBL/GenBank/DDBJ databases">
        <title>Complete genome sequence of Janthinobacterium svalbardensis PAMC 27463.</title>
        <authorList>
            <person name="Cho Y.-J."/>
            <person name="Cho A."/>
            <person name="Kim O.-S."/>
            <person name="Lee J.-I."/>
        </authorList>
    </citation>
    <scope>NUCLEOTIDE SEQUENCE [LARGE SCALE GENOMIC DNA]</scope>
    <source>
        <strain evidence="1 2">PAMC 27463</strain>
    </source>
</reference>
<gene>
    <name evidence="1" type="ORF">CNX70_18390</name>
</gene>
<dbReference type="RefSeq" id="WP_096235942.1">
    <property type="nucleotide sequence ID" value="NZ_CP023422.1"/>
</dbReference>
<dbReference type="EMBL" id="CP023422">
    <property type="protein sequence ID" value="ATD61912.1"/>
    <property type="molecule type" value="Genomic_DNA"/>
</dbReference>
<dbReference type="KEGG" id="jsv:CNX70_18390"/>
<protein>
    <submittedName>
        <fullName evidence="1">Uncharacterized protein</fullName>
    </submittedName>
</protein>
<evidence type="ECO:0000313" key="2">
    <source>
        <dbReference type="Proteomes" id="UP000218437"/>
    </source>
</evidence>
<keyword evidence="2" id="KW-1185">Reference proteome</keyword>
<dbReference type="Pfam" id="PF18143">
    <property type="entry name" value="HAD_SAK_2"/>
    <property type="match status" value="1"/>
</dbReference>
<accession>A0A290WYD4</accession>
<sequence>MQQLNGHEGVPGGPLWVCYCDFDGVTHFDSVYVSSSRGIHMTAHGHELFEWAPILERLLQPFPEVEIVLSTSWVRARSLEFAKAQLSPALQARVVGATFDNRVTQKLDFDLMPRGLQVWRDVERRKPTRWFAIDNDDRGWPAWCRDRLIKTEDHLGLSDIGVQKAIRKVLASF</sequence>
<evidence type="ECO:0000313" key="1">
    <source>
        <dbReference type="EMBL" id="ATD61912.1"/>
    </source>
</evidence>
<proteinExistence type="predicted"/>
<dbReference type="AlphaFoldDB" id="A0A290WYD4"/>
<dbReference type="Proteomes" id="UP000218437">
    <property type="component" value="Chromosome"/>
</dbReference>
<organism evidence="1 2">
    <name type="scientific">Janthinobacterium svalbardensis</name>
    <dbReference type="NCBI Taxonomy" id="368607"/>
    <lineage>
        <taxon>Bacteria</taxon>
        <taxon>Pseudomonadati</taxon>
        <taxon>Pseudomonadota</taxon>
        <taxon>Betaproteobacteria</taxon>
        <taxon>Burkholderiales</taxon>
        <taxon>Oxalobacteraceae</taxon>
        <taxon>Janthinobacterium</taxon>
    </lineage>
</organism>